<dbReference type="Proteomes" id="UP001515480">
    <property type="component" value="Unassembled WGS sequence"/>
</dbReference>
<keyword evidence="8" id="KW-1185">Reference proteome</keyword>
<keyword evidence="4" id="KW-0012">Acyltransferase</keyword>
<keyword evidence="2" id="KW-0963">Cytoplasm</keyword>
<dbReference type="PANTHER" id="PTHR43420">
    <property type="entry name" value="ACETYLTRANSFERASE"/>
    <property type="match status" value="1"/>
</dbReference>
<evidence type="ECO:0000256" key="2">
    <source>
        <dbReference type="ARBA" id="ARBA00022490"/>
    </source>
</evidence>
<dbReference type="GO" id="GO:0008080">
    <property type="term" value="F:N-acetyltransferase activity"/>
    <property type="evidence" value="ECO:0007669"/>
    <property type="project" value="InterPro"/>
</dbReference>
<feature type="signal peptide" evidence="5">
    <location>
        <begin position="1"/>
        <end position="16"/>
    </location>
</feature>
<keyword evidence="3" id="KW-0808">Transferase</keyword>
<dbReference type="PROSITE" id="PS51186">
    <property type="entry name" value="GNAT"/>
    <property type="match status" value="1"/>
</dbReference>
<dbReference type="AlphaFoldDB" id="A0AB34JZL5"/>
<keyword evidence="5" id="KW-0732">Signal</keyword>
<dbReference type="InterPro" id="IPR016181">
    <property type="entry name" value="Acyl_CoA_acyltransferase"/>
</dbReference>
<dbReference type="EMBL" id="JBGBPQ010000003">
    <property type="protein sequence ID" value="KAL1527135.1"/>
    <property type="molecule type" value="Genomic_DNA"/>
</dbReference>
<sequence>MLLAAWLVAASSFALPTRLLLRWTAHDAPSGCARECALLDRLSFPPHGLWSASQHEEEQRSKRSAVLTAWEGPRVVAFAYASNVLDETHLLSIVVHPDFRRRALARTLLLASVRLAFASGHELCTLEVRTGNEAAIALYRSCGFQHVGVRRNYFSQPREDAQIMTCYRQEHAAEVEAQVERSKHKDAILTLSDISGRMEATPVDL</sequence>
<name>A0AB34JZL5_PRYPA</name>
<feature type="domain" description="N-acetyltransferase" evidence="6">
    <location>
        <begin position="18"/>
        <end position="169"/>
    </location>
</feature>
<dbReference type="CDD" id="cd04301">
    <property type="entry name" value="NAT_SF"/>
    <property type="match status" value="1"/>
</dbReference>
<reference evidence="7 8" key="1">
    <citation type="journal article" date="2024" name="Science">
        <title>Giant polyketide synthase enzymes in the biosynthesis of giant marine polyether toxins.</title>
        <authorList>
            <person name="Fallon T.R."/>
            <person name="Shende V.V."/>
            <person name="Wierzbicki I.H."/>
            <person name="Pendleton A.L."/>
            <person name="Watervoot N.F."/>
            <person name="Auber R.P."/>
            <person name="Gonzalez D.J."/>
            <person name="Wisecaver J.H."/>
            <person name="Moore B.S."/>
        </authorList>
    </citation>
    <scope>NUCLEOTIDE SEQUENCE [LARGE SCALE GENOMIC DNA]</scope>
    <source>
        <strain evidence="7 8">12B1</strain>
    </source>
</reference>
<proteinExistence type="inferred from homology"/>
<dbReference type="PANTHER" id="PTHR43420:SF44">
    <property type="entry name" value="ACETYLTRANSFERASE YPEA"/>
    <property type="match status" value="1"/>
</dbReference>
<evidence type="ECO:0000313" key="7">
    <source>
        <dbReference type="EMBL" id="KAL1527135.1"/>
    </source>
</evidence>
<evidence type="ECO:0000259" key="6">
    <source>
        <dbReference type="PROSITE" id="PS51186"/>
    </source>
</evidence>
<dbReference type="Gene3D" id="3.40.630.30">
    <property type="match status" value="1"/>
</dbReference>
<feature type="chain" id="PRO_5044191680" description="N-acetyltransferase domain-containing protein" evidence="5">
    <location>
        <begin position="17"/>
        <end position="205"/>
    </location>
</feature>
<organism evidence="7 8">
    <name type="scientific">Prymnesium parvum</name>
    <name type="common">Toxic golden alga</name>
    <dbReference type="NCBI Taxonomy" id="97485"/>
    <lineage>
        <taxon>Eukaryota</taxon>
        <taxon>Haptista</taxon>
        <taxon>Haptophyta</taxon>
        <taxon>Prymnesiophyceae</taxon>
        <taxon>Prymnesiales</taxon>
        <taxon>Prymnesiaceae</taxon>
        <taxon>Prymnesium</taxon>
    </lineage>
</organism>
<dbReference type="InterPro" id="IPR006464">
    <property type="entry name" value="AcTrfase_RimI/Ard1"/>
</dbReference>
<evidence type="ECO:0000256" key="4">
    <source>
        <dbReference type="ARBA" id="ARBA00023315"/>
    </source>
</evidence>
<dbReference type="Pfam" id="PF00583">
    <property type="entry name" value="Acetyltransf_1"/>
    <property type="match status" value="1"/>
</dbReference>
<dbReference type="InterPro" id="IPR000182">
    <property type="entry name" value="GNAT_dom"/>
</dbReference>
<gene>
    <name evidence="7" type="ORF">AB1Y20_015817</name>
</gene>
<evidence type="ECO:0000313" key="8">
    <source>
        <dbReference type="Proteomes" id="UP001515480"/>
    </source>
</evidence>
<dbReference type="NCBIfam" id="TIGR01575">
    <property type="entry name" value="rimI"/>
    <property type="match status" value="1"/>
</dbReference>
<accession>A0AB34JZL5</accession>
<comment type="similarity">
    <text evidence="1">Belongs to the acetyltransferase family. RimI subfamily.</text>
</comment>
<dbReference type="SUPFAM" id="SSF55729">
    <property type="entry name" value="Acyl-CoA N-acyltransferases (Nat)"/>
    <property type="match status" value="1"/>
</dbReference>
<protein>
    <recommendedName>
        <fullName evidence="6">N-acetyltransferase domain-containing protein</fullName>
    </recommendedName>
</protein>
<evidence type="ECO:0000256" key="3">
    <source>
        <dbReference type="ARBA" id="ARBA00022679"/>
    </source>
</evidence>
<evidence type="ECO:0000256" key="5">
    <source>
        <dbReference type="SAM" id="SignalP"/>
    </source>
</evidence>
<dbReference type="InterPro" id="IPR050680">
    <property type="entry name" value="YpeA/RimI_acetyltransf"/>
</dbReference>
<evidence type="ECO:0000256" key="1">
    <source>
        <dbReference type="ARBA" id="ARBA00005395"/>
    </source>
</evidence>
<comment type="caution">
    <text evidence="7">The sequence shown here is derived from an EMBL/GenBank/DDBJ whole genome shotgun (WGS) entry which is preliminary data.</text>
</comment>